<dbReference type="AlphaFoldDB" id="A0A2I0LDD7"/>
<dbReference type="InterPro" id="IPR040256">
    <property type="entry name" value="At4g02000-like"/>
</dbReference>
<gene>
    <name evidence="1" type="ORF">CRG98_000914</name>
</gene>
<protein>
    <submittedName>
        <fullName evidence="1">Uncharacterized protein</fullName>
    </submittedName>
</protein>
<keyword evidence="2" id="KW-1185">Reference proteome</keyword>
<dbReference type="Proteomes" id="UP000233551">
    <property type="component" value="Unassembled WGS sequence"/>
</dbReference>
<reference evidence="1 2" key="1">
    <citation type="submission" date="2017-11" db="EMBL/GenBank/DDBJ databases">
        <title>De-novo sequencing of pomegranate (Punica granatum L.) genome.</title>
        <authorList>
            <person name="Akparov Z."/>
            <person name="Amiraslanov A."/>
            <person name="Hajiyeva S."/>
            <person name="Abbasov M."/>
            <person name="Kaur K."/>
            <person name="Hamwieh A."/>
            <person name="Solovyev V."/>
            <person name="Salamov A."/>
            <person name="Braich B."/>
            <person name="Kosarev P."/>
            <person name="Mahmoud A."/>
            <person name="Hajiyev E."/>
            <person name="Babayeva S."/>
            <person name="Izzatullayeva V."/>
            <person name="Mammadov A."/>
            <person name="Mammadov A."/>
            <person name="Sharifova S."/>
            <person name="Ojaghi J."/>
            <person name="Eynullazada K."/>
            <person name="Bayramov B."/>
            <person name="Abdulazimova A."/>
            <person name="Shahmuradov I."/>
        </authorList>
    </citation>
    <scope>NUCLEOTIDE SEQUENCE [LARGE SCALE GENOMIC DNA]</scope>
    <source>
        <strain evidence="2">cv. AG2017</strain>
        <tissue evidence="1">Leaf</tissue>
    </source>
</reference>
<proteinExistence type="predicted"/>
<dbReference type="PANTHER" id="PTHR31286:SF165">
    <property type="entry name" value="DUF4283 DOMAIN-CONTAINING PROTEIN"/>
    <property type="match status" value="1"/>
</dbReference>
<sequence length="274" mass="30749">MDNTIGAKVMSSFCGVSVVTPNDSHYSVGHCISSSPTIQSGPGPGITRSYIYYRLSQSWSQMFFGGVKSSGLQYYEPEVMEGRRVVKPPKPVFDEGAKRWKNALWPVHWPWLKNFERIEFENKKVPVWVKFLGIPLELMTSNGLSYVASGIGVPLYLEKAVENIMSDNSARICVEMEEQGEKPGNIDVIVDDGSLVKVKVEFPLAKTQQQMKKAVQKWVKKDEVNKEIPMELKDPRNVREVNGSPKEIVKSPVASIAYKSRLVKLPKVLSLCVI</sequence>
<dbReference type="EMBL" id="PGOL01000037">
    <property type="protein sequence ID" value="PKI78689.1"/>
    <property type="molecule type" value="Genomic_DNA"/>
</dbReference>
<comment type="caution">
    <text evidence="1">The sequence shown here is derived from an EMBL/GenBank/DDBJ whole genome shotgun (WGS) entry which is preliminary data.</text>
</comment>
<dbReference type="PANTHER" id="PTHR31286">
    <property type="entry name" value="GLYCINE-RICH CELL WALL STRUCTURAL PROTEIN 1.8-LIKE"/>
    <property type="match status" value="1"/>
</dbReference>
<evidence type="ECO:0000313" key="1">
    <source>
        <dbReference type="EMBL" id="PKI78689.1"/>
    </source>
</evidence>
<accession>A0A2I0LDD7</accession>
<name>A0A2I0LDD7_PUNGR</name>
<evidence type="ECO:0000313" key="2">
    <source>
        <dbReference type="Proteomes" id="UP000233551"/>
    </source>
</evidence>
<organism evidence="1 2">
    <name type="scientific">Punica granatum</name>
    <name type="common">Pomegranate</name>
    <dbReference type="NCBI Taxonomy" id="22663"/>
    <lineage>
        <taxon>Eukaryota</taxon>
        <taxon>Viridiplantae</taxon>
        <taxon>Streptophyta</taxon>
        <taxon>Embryophyta</taxon>
        <taxon>Tracheophyta</taxon>
        <taxon>Spermatophyta</taxon>
        <taxon>Magnoliopsida</taxon>
        <taxon>eudicotyledons</taxon>
        <taxon>Gunneridae</taxon>
        <taxon>Pentapetalae</taxon>
        <taxon>rosids</taxon>
        <taxon>malvids</taxon>
        <taxon>Myrtales</taxon>
        <taxon>Lythraceae</taxon>
        <taxon>Punica</taxon>
    </lineage>
</organism>